<evidence type="ECO:0000256" key="15">
    <source>
        <dbReference type="HAMAP-Rule" id="MF_00012"/>
    </source>
</evidence>
<dbReference type="GO" id="GO:0004160">
    <property type="term" value="F:dihydroxy-acid dehydratase activity"/>
    <property type="evidence" value="ECO:0007669"/>
    <property type="project" value="UniProtKB-UniRule"/>
</dbReference>
<comment type="catalytic activity">
    <reaction evidence="15">
        <text>(2R,3R)-2,3-dihydroxy-3-methylpentanoate = (S)-3-methyl-2-oxopentanoate + H2O</text>
        <dbReference type="Rhea" id="RHEA:27694"/>
        <dbReference type="ChEBI" id="CHEBI:15377"/>
        <dbReference type="ChEBI" id="CHEBI:35146"/>
        <dbReference type="ChEBI" id="CHEBI:49258"/>
        <dbReference type="EC" id="4.2.1.9"/>
    </reaction>
</comment>
<feature type="active site" description="Proton acceptor" evidence="15">
    <location>
        <position position="483"/>
    </location>
</feature>
<name>A0A9X1LZ34_9MICC</name>
<evidence type="ECO:0000256" key="6">
    <source>
        <dbReference type="ARBA" id="ARBA00022842"/>
    </source>
</evidence>
<sequence>MSVENTPDIKPRSRVVTDGIHAAPARGMFRAVGMGDDDFAKPQIGVASSWNEITPCNLSLNRLAQGAKEGVHAGGGFPMQFGTISVSDGISMGHEGMHFSLVSREVIADSVETVMMAERLDGSILLAGCDKSLPGMLMAAARLDLSSVFLYAGSIMPGFAKMEDGTEREVTLIDAFEAVGACAAGKMSLKDLDTIERAICPGEGACGGMYTANTMACIGEALGMSLPGSAAPPSADRRRDEFARKSGEAVVNLLRKGITARDIMTKKAFENAIAVTMAFGGSTNAVLHLLAIAREAQVDLTLEDFNRIGDRIPHLGDLKPFGRYVMHDVDKIGGVPVIMKALLDAGLIHGDCLTVTGKTVAENLASINPPDPDGKVLRAMDNPIHKTGGITILHGSMAPEGAVVKSAGFDADVFEGTARVFEREQGALDALDNGDIHAGDVVVIRYEGPKGGPGMREMLAITGAIKGAGLGKDVLLLTDGRFSGGTTGLCIGHVAPEAVDGGPIAFVNDGDRIRVDIAARSFDLLVDPEELEARKVGWKPLPGKFTTGVLGKYTKLVNSASTGAYCG</sequence>
<keyword evidence="6 15" id="KW-0460">Magnesium</keyword>
<comment type="cofactor">
    <cofactor evidence="1 15">
        <name>Mg(2+)</name>
        <dbReference type="ChEBI" id="CHEBI:18420"/>
    </cofactor>
</comment>
<evidence type="ECO:0000259" key="17">
    <source>
        <dbReference type="Pfam" id="PF24877"/>
    </source>
</evidence>
<dbReference type="GO" id="GO:0009097">
    <property type="term" value="P:isoleucine biosynthetic process"/>
    <property type="evidence" value="ECO:0007669"/>
    <property type="project" value="UniProtKB-UniRule"/>
</dbReference>
<dbReference type="PROSITE" id="PS00886">
    <property type="entry name" value="ILVD_EDD_1"/>
    <property type="match status" value="1"/>
</dbReference>
<dbReference type="SUPFAM" id="SSF52016">
    <property type="entry name" value="LeuD/IlvD-like"/>
    <property type="match status" value="1"/>
</dbReference>
<evidence type="ECO:0000256" key="7">
    <source>
        <dbReference type="ARBA" id="ARBA00023004"/>
    </source>
</evidence>
<evidence type="ECO:0000256" key="12">
    <source>
        <dbReference type="ARBA" id="ARBA00029436"/>
    </source>
</evidence>
<evidence type="ECO:0000256" key="2">
    <source>
        <dbReference type="ARBA" id="ARBA00006486"/>
    </source>
</evidence>
<comment type="caution">
    <text evidence="19">The sequence shown here is derived from an EMBL/GenBank/DDBJ whole genome shotgun (WGS) entry which is preliminary data.</text>
</comment>
<dbReference type="Pfam" id="PF24877">
    <property type="entry name" value="ILV_EDD_C"/>
    <property type="match status" value="1"/>
</dbReference>
<organism evidence="19 21">
    <name type="scientific">Arthrobacter gengyunqii</name>
    <dbReference type="NCBI Taxonomy" id="2886940"/>
    <lineage>
        <taxon>Bacteria</taxon>
        <taxon>Bacillati</taxon>
        <taxon>Actinomycetota</taxon>
        <taxon>Actinomycetes</taxon>
        <taxon>Micrococcales</taxon>
        <taxon>Micrococcaceae</taxon>
        <taxon>Arthrobacter</taxon>
    </lineage>
</organism>
<evidence type="ECO:0000256" key="5">
    <source>
        <dbReference type="ARBA" id="ARBA00022723"/>
    </source>
</evidence>
<gene>
    <name evidence="15 19" type="primary">ilvD</name>
    <name evidence="19" type="ORF">LJ751_00125</name>
    <name evidence="18" type="ORF">LJ752_13240</name>
</gene>
<comment type="pathway">
    <text evidence="12 15">Amino-acid biosynthesis; L-valine biosynthesis; L-valine from pyruvate: step 3/4.</text>
</comment>
<dbReference type="RefSeq" id="WP_227891887.1">
    <property type="nucleotide sequence ID" value="NZ_CP095461.1"/>
</dbReference>
<evidence type="ECO:0000256" key="10">
    <source>
        <dbReference type="ARBA" id="ARBA00023304"/>
    </source>
</evidence>
<keyword evidence="4 15" id="KW-0001">2Fe-2S</keyword>
<evidence type="ECO:0000256" key="9">
    <source>
        <dbReference type="ARBA" id="ARBA00023239"/>
    </source>
</evidence>
<dbReference type="Proteomes" id="UP001139264">
    <property type="component" value="Unassembled WGS sequence"/>
</dbReference>
<dbReference type="InterPro" id="IPR050165">
    <property type="entry name" value="DHAD_IlvD/Edd"/>
</dbReference>
<dbReference type="GO" id="GO:0051537">
    <property type="term" value="F:2 iron, 2 sulfur cluster binding"/>
    <property type="evidence" value="ECO:0007669"/>
    <property type="project" value="UniProtKB-UniRule"/>
</dbReference>
<dbReference type="InterPro" id="IPR037237">
    <property type="entry name" value="IlvD/EDD_N"/>
</dbReference>
<dbReference type="EMBL" id="JAJFZQ010000007">
    <property type="protein sequence ID" value="MCC3267004.1"/>
    <property type="molecule type" value="Genomic_DNA"/>
</dbReference>
<comment type="catalytic activity">
    <reaction evidence="11">
        <text>(2R)-2,3-dihydroxy-3-methylbutanoate = 3-methyl-2-oxobutanoate + H2O</text>
        <dbReference type="Rhea" id="RHEA:24809"/>
        <dbReference type="ChEBI" id="CHEBI:11851"/>
        <dbReference type="ChEBI" id="CHEBI:15377"/>
        <dbReference type="ChEBI" id="CHEBI:49072"/>
        <dbReference type="EC" id="4.2.1.9"/>
    </reaction>
    <physiologicalReaction direction="left-to-right" evidence="11">
        <dbReference type="Rhea" id="RHEA:24810"/>
    </physiologicalReaction>
</comment>
<dbReference type="SUPFAM" id="SSF143975">
    <property type="entry name" value="IlvD/EDD N-terminal domain-like"/>
    <property type="match status" value="1"/>
</dbReference>
<feature type="binding site" evidence="15">
    <location>
        <position position="88"/>
    </location>
    <ligand>
        <name>Mg(2+)</name>
        <dbReference type="ChEBI" id="CHEBI:18420"/>
    </ligand>
</feature>
<feature type="binding site" description="via carbamate group" evidence="15">
    <location>
        <position position="131"/>
    </location>
    <ligand>
        <name>Mg(2+)</name>
        <dbReference type="ChEBI" id="CHEBI:18420"/>
    </ligand>
</feature>
<reference evidence="19" key="1">
    <citation type="submission" date="2021-10" db="EMBL/GenBank/DDBJ databases">
        <title>Novel species in genus Arthrobacter.</title>
        <authorList>
            <person name="Liu Y."/>
        </authorList>
    </citation>
    <scope>NUCLEOTIDE SEQUENCE</scope>
    <source>
        <strain evidence="18">Zg-Y786</strain>
        <strain evidence="19">Zg-Y809</strain>
    </source>
</reference>
<accession>A0A9X1LZ34</accession>
<comment type="function">
    <text evidence="15">Functions in the biosynthesis of branched-chain amino acids. Catalyzes the dehydration of (2R,3R)-2,3-dihydroxy-3-methylpentanoate (2,3-dihydroxy-3-methylvalerate) into 2-oxo-3-methylpentanoate (2-oxo-3-methylvalerate) and of (2R)-2,3-dihydroxy-3-methylbutanoate (2,3-dihydroxyisovalerate) into 2-oxo-3-methylbutanoate (2-oxoisovalerate), the penultimate precursor to L-isoleucine and L-valine, respectively.</text>
</comment>
<dbReference type="NCBIfam" id="NF002068">
    <property type="entry name" value="PRK00911.1"/>
    <property type="match status" value="1"/>
</dbReference>
<keyword evidence="20" id="KW-1185">Reference proteome</keyword>
<comment type="cofactor">
    <cofactor evidence="15">
        <name>[2Fe-2S] cluster</name>
        <dbReference type="ChEBI" id="CHEBI:190135"/>
    </cofactor>
    <text evidence="15">Binds 1 [2Fe-2S] cluster per subunit. This cluster acts as a Lewis acid cofactor.</text>
</comment>
<comment type="pathway">
    <text evidence="13 15">Amino-acid biosynthesis; L-isoleucine biosynthesis; L-isoleucine from 2-oxobutanoate: step 3/4.</text>
</comment>
<dbReference type="Pfam" id="PF00920">
    <property type="entry name" value="ILVD_EDD_N"/>
    <property type="match status" value="1"/>
</dbReference>
<feature type="binding site" evidence="15">
    <location>
        <position position="457"/>
    </location>
    <ligand>
        <name>Mg(2+)</name>
        <dbReference type="ChEBI" id="CHEBI:18420"/>
    </ligand>
</feature>
<evidence type="ECO:0000256" key="8">
    <source>
        <dbReference type="ARBA" id="ARBA00023014"/>
    </source>
</evidence>
<feature type="modified residue" description="N6-carboxylysine" evidence="15">
    <location>
        <position position="131"/>
    </location>
</feature>
<dbReference type="InterPro" id="IPR056740">
    <property type="entry name" value="ILV_EDD_C"/>
</dbReference>
<evidence type="ECO:0000313" key="18">
    <source>
        <dbReference type="EMBL" id="MCC3267004.1"/>
    </source>
</evidence>
<comment type="subunit">
    <text evidence="15">Homodimer.</text>
</comment>
<dbReference type="GO" id="GO:0009099">
    <property type="term" value="P:L-valine biosynthetic process"/>
    <property type="evidence" value="ECO:0007669"/>
    <property type="project" value="UniProtKB-UniRule"/>
</dbReference>
<dbReference type="NCBIfam" id="TIGR00110">
    <property type="entry name" value="ilvD"/>
    <property type="match status" value="1"/>
</dbReference>
<comment type="caution">
    <text evidence="15">Lacks conserved residue(s) required for the propagation of feature annotation.</text>
</comment>
<keyword evidence="3 15" id="KW-0028">Amino-acid biosynthesis</keyword>
<dbReference type="Gene3D" id="3.50.30.80">
    <property type="entry name" value="IlvD/EDD C-terminal domain-like"/>
    <property type="match status" value="1"/>
</dbReference>
<dbReference type="EC" id="4.2.1.9" evidence="14 15"/>
<evidence type="ECO:0000256" key="11">
    <source>
        <dbReference type="ARBA" id="ARBA00029304"/>
    </source>
</evidence>
<proteinExistence type="inferred from homology"/>
<evidence type="ECO:0000313" key="21">
    <source>
        <dbReference type="Proteomes" id="UP001139264"/>
    </source>
</evidence>
<keyword evidence="7 15" id="KW-0408">Iron</keyword>
<keyword evidence="8 15" id="KW-0411">Iron-sulfur</keyword>
<dbReference type="HAMAP" id="MF_00012">
    <property type="entry name" value="IlvD"/>
    <property type="match status" value="1"/>
</dbReference>
<feature type="binding site" evidence="15">
    <location>
        <position position="56"/>
    </location>
    <ligand>
        <name>[2Fe-2S] cluster</name>
        <dbReference type="ChEBI" id="CHEBI:190135"/>
    </ligand>
</feature>
<dbReference type="AlphaFoldDB" id="A0A9X1LZ34"/>
<feature type="domain" description="Dihydroxy-acid/6-phosphogluconate dehydratase N-terminal" evidence="16">
    <location>
        <begin position="41"/>
        <end position="363"/>
    </location>
</feature>
<evidence type="ECO:0000259" key="16">
    <source>
        <dbReference type="Pfam" id="PF00920"/>
    </source>
</evidence>
<evidence type="ECO:0000256" key="3">
    <source>
        <dbReference type="ARBA" id="ARBA00022605"/>
    </source>
</evidence>
<evidence type="ECO:0000313" key="20">
    <source>
        <dbReference type="Proteomes" id="UP001139168"/>
    </source>
</evidence>
<feature type="binding site" evidence="15">
    <location>
        <position position="130"/>
    </location>
    <ligand>
        <name>Mg(2+)</name>
        <dbReference type="ChEBI" id="CHEBI:18420"/>
    </ligand>
</feature>
<keyword evidence="5 15" id="KW-0479">Metal-binding</keyword>
<dbReference type="InterPro" id="IPR042096">
    <property type="entry name" value="Dihydro-acid_dehy_C"/>
</dbReference>
<feature type="domain" description="Dihydroxy-acid/6-phosphogluconate dehydratase C-terminal" evidence="17">
    <location>
        <begin position="375"/>
        <end position="564"/>
    </location>
</feature>
<dbReference type="PANTHER" id="PTHR21000">
    <property type="entry name" value="DIHYDROXY-ACID DEHYDRATASE DAD"/>
    <property type="match status" value="1"/>
</dbReference>
<dbReference type="FunFam" id="3.50.30.80:FF:000001">
    <property type="entry name" value="Dihydroxy-acid dehydratase"/>
    <property type="match status" value="1"/>
</dbReference>
<dbReference type="PANTHER" id="PTHR21000:SF5">
    <property type="entry name" value="DIHYDROXY-ACID DEHYDRATASE, MITOCHONDRIAL"/>
    <property type="match status" value="1"/>
</dbReference>
<evidence type="ECO:0000256" key="14">
    <source>
        <dbReference type="ARBA" id="ARBA00029490"/>
    </source>
</evidence>
<evidence type="ECO:0000313" key="19">
    <source>
        <dbReference type="EMBL" id="MCC3267772.1"/>
    </source>
</evidence>
<dbReference type="InterPro" id="IPR000581">
    <property type="entry name" value="ILV_EDD_N"/>
</dbReference>
<dbReference type="EMBL" id="JAJFZP010000001">
    <property type="protein sequence ID" value="MCC3267772.1"/>
    <property type="molecule type" value="Genomic_DNA"/>
</dbReference>
<comment type="similarity">
    <text evidence="2 15">Belongs to the IlvD/Edd family.</text>
</comment>
<keyword evidence="10 15" id="KW-0100">Branched-chain amino acid biosynthesis</keyword>
<dbReference type="InterPro" id="IPR020558">
    <property type="entry name" value="DiOHA_6PGluconate_deHydtase_CS"/>
</dbReference>
<evidence type="ECO:0000256" key="13">
    <source>
        <dbReference type="ARBA" id="ARBA00029437"/>
    </source>
</evidence>
<dbReference type="PROSITE" id="PS00887">
    <property type="entry name" value="ILVD_EDD_2"/>
    <property type="match status" value="1"/>
</dbReference>
<dbReference type="GO" id="GO:0000287">
    <property type="term" value="F:magnesium ion binding"/>
    <property type="evidence" value="ECO:0007669"/>
    <property type="project" value="UniProtKB-UniRule"/>
</dbReference>
<dbReference type="InterPro" id="IPR004404">
    <property type="entry name" value="DihydroxyA_deHydtase"/>
</dbReference>
<evidence type="ECO:0000256" key="4">
    <source>
        <dbReference type="ARBA" id="ARBA00022714"/>
    </source>
</evidence>
<evidence type="ECO:0000256" key="1">
    <source>
        <dbReference type="ARBA" id="ARBA00001946"/>
    </source>
</evidence>
<keyword evidence="9 15" id="KW-0456">Lyase</keyword>
<dbReference type="Proteomes" id="UP001139168">
    <property type="component" value="Unassembled WGS sequence"/>
</dbReference>
<protein>
    <recommendedName>
        <fullName evidence="14 15">Dihydroxy-acid dehydratase</fullName>
        <shortName evidence="15">DAD</shortName>
        <ecNumber evidence="14 15">4.2.1.9</ecNumber>
    </recommendedName>
</protein>